<evidence type="ECO:0000256" key="1">
    <source>
        <dbReference type="SAM" id="MobiDB-lite"/>
    </source>
</evidence>
<organism evidence="2">
    <name type="scientific">viral metagenome</name>
    <dbReference type="NCBI Taxonomy" id="1070528"/>
    <lineage>
        <taxon>unclassified sequences</taxon>
        <taxon>metagenomes</taxon>
        <taxon>organismal metagenomes</taxon>
    </lineage>
</organism>
<sequence>MSREIHEYVVNIKSFQMYLDNILVSIDDDRYHEPSIKKLSDTITQYYSMVNGVGDDDIETIIDDSDTSTSPIKGDKSDSNPASDSDSDSDSDSSNSDSSSDSEIDSLFLSSKKVKTTVEDKYLNEFINEKVDNSNIKLYIRNPECQYNLDSFLTTSQNY</sequence>
<name>A0A6C0IW73_9ZZZZ</name>
<dbReference type="AlphaFoldDB" id="A0A6C0IW73"/>
<evidence type="ECO:0000313" key="2">
    <source>
        <dbReference type="EMBL" id="QHT96695.1"/>
    </source>
</evidence>
<reference evidence="2" key="1">
    <citation type="journal article" date="2020" name="Nature">
        <title>Giant virus diversity and host interactions through global metagenomics.</title>
        <authorList>
            <person name="Schulz F."/>
            <person name="Roux S."/>
            <person name="Paez-Espino D."/>
            <person name="Jungbluth S."/>
            <person name="Walsh D.A."/>
            <person name="Denef V.J."/>
            <person name="McMahon K.D."/>
            <person name="Konstantinidis K.T."/>
            <person name="Eloe-Fadrosh E.A."/>
            <person name="Kyrpides N.C."/>
            <person name="Woyke T."/>
        </authorList>
    </citation>
    <scope>NUCLEOTIDE SEQUENCE</scope>
    <source>
        <strain evidence="2">GVMAG-M-3300024302-11</strain>
    </source>
</reference>
<dbReference type="EMBL" id="MN740263">
    <property type="protein sequence ID" value="QHT96695.1"/>
    <property type="molecule type" value="Genomic_DNA"/>
</dbReference>
<proteinExistence type="predicted"/>
<feature type="region of interest" description="Disordered" evidence="1">
    <location>
        <begin position="58"/>
        <end position="105"/>
    </location>
</feature>
<accession>A0A6C0IW73</accession>
<protein>
    <submittedName>
        <fullName evidence="2">Uncharacterized protein</fullName>
    </submittedName>
</protein>
<feature type="compositionally biased region" description="Low complexity" evidence="1">
    <location>
        <begin position="92"/>
        <end position="105"/>
    </location>
</feature>